<dbReference type="EMBL" id="VJZD01000294">
    <property type="protein sequence ID" value="MPY37256.1"/>
    <property type="molecule type" value="Genomic_DNA"/>
</dbReference>
<dbReference type="Proteomes" id="UP000325849">
    <property type="component" value="Unassembled WGS sequence"/>
</dbReference>
<dbReference type="InterPro" id="IPR051677">
    <property type="entry name" value="AfsR-DnrI-RedD_regulator"/>
</dbReference>
<feature type="DNA-binding region" description="OmpR/PhoB-type" evidence="6">
    <location>
        <begin position="1"/>
        <end position="107"/>
    </location>
</feature>
<dbReference type="InterPro" id="IPR036388">
    <property type="entry name" value="WH-like_DNA-bd_sf"/>
</dbReference>
<feature type="region of interest" description="Disordered" evidence="7">
    <location>
        <begin position="260"/>
        <end position="282"/>
    </location>
</feature>
<keyword evidence="3" id="KW-0805">Transcription regulation</keyword>
<evidence type="ECO:0000256" key="4">
    <source>
        <dbReference type="ARBA" id="ARBA00023125"/>
    </source>
</evidence>
<feature type="domain" description="OmpR/PhoB-type" evidence="8">
    <location>
        <begin position="1"/>
        <end position="107"/>
    </location>
</feature>
<dbReference type="InterPro" id="IPR005158">
    <property type="entry name" value="BTAD"/>
</dbReference>
<reference evidence="9 10" key="1">
    <citation type="submission" date="2019-07" db="EMBL/GenBank/DDBJ databases">
        <title>New species of Amycolatopsis and Streptomyces.</title>
        <authorList>
            <person name="Duangmal K."/>
            <person name="Teo W.F.A."/>
            <person name="Lipun K."/>
        </authorList>
    </citation>
    <scope>NUCLEOTIDE SEQUENCE [LARGE SCALE GENOMIC DNA]</scope>
    <source>
        <strain evidence="9 10">NBRC 109810</strain>
    </source>
</reference>
<keyword evidence="5" id="KW-0804">Transcription</keyword>
<name>A0A5N8VRG8_9ACTN</name>
<dbReference type="GO" id="GO:0003677">
    <property type="term" value="F:DNA binding"/>
    <property type="evidence" value="ECO:0007669"/>
    <property type="project" value="UniProtKB-UniRule"/>
</dbReference>
<feature type="non-terminal residue" evidence="9">
    <location>
        <position position="407"/>
    </location>
</feature>
<dbReference type="Pfam" id="PF00486">
    <property type="entry name" value="Trans_reg_C"/>
    <property type="match status" value="1"/>
</dbReference>
<dbReference type="CDD" id="cd15831">
    <property type="entry name" value="BTAD"/>
    <property type="match status" value="1"/>
</dbReference>
<dbReference type="Pfam" id="PF03704">
    <property type="entry name" value="BTAD"/>
    <property type="match status" value="1"/>
</dbReference>
<comment type="caution">
    <text evidence="9">The sequence shown here is derived from an EMBL/GenBank/DDBJ whole genome shotgun (WGS) entry which is preliminary data.</text>
</comment>
<dbReference type="SUPFAM" id="SSF46894">
    <property type="entry name" value="C-terminal effector domain of the bipartite response regulators"/>
    <property type="match status" value="1"/>
</dbReference>
<keyword evidence="10" id="KW-1185">Reference proteome</keyword>
<evidence type="ECO:0000256" key="2">
    <source>
        <dbReference type="ARBA" id="ARBA00023012"/>
    </source>
</evidence>
<organism evidence="9 10">
    <name type="scientific">Streptomyces adustus</name>
    <dbReference type="NCBI Taxonomy" id="1609272"/>
    <lineage>
        <taxon>Bacteria</taxon>
        <taxon>Bacillati</taxon>
        <taxon>Actinomycetota</taxon>
        <taxon>Actinomycetes</taxon>
        <taxon>Kitasatosporales</taxon>
        <taxon>Streptomycetaceae</taxon>
        <taxon>Streptomyces</taxon>
    </lineage>
</organism>
<dbReference type="InterPro" id="IPR011990">
    <property type="entry name" value="TPR-like_helical_dom_sf"/>
</dbReference>
<dbReference type="Gene3D" id="1.25.40.10">
    <property type="entry name" value="Tetratricopeptide repeat domain"/>
    <property type="match status" value="1"/>
</dbReference>
<gene>
    <name evidence="9" type="ORF">FNH09_40445</name>
</gene>
<evidence type="ECO:0000313" key="10">
    <source>
        <dbReference type="Proteomes" id="UP000325849"/>
    </source>
</evidence>
<dbReference type="Gene3D" id="1.10.10.10">
    <property type="entry name" value="Winged helix-like DNA-binding domain superfamily/Winged helix DNA-binding domain"/>
    <property type="match status" value="1"/>
</dbReference>
<proteinExistence type="inferred from homology"/>
<feature type="region of interest" description="Disordered" evidence="7">
    <location>
        <begin position="358"/>
        <end position="407"/>
    </location>
</feature>
<evidence type="ECO:0000259" key="8">
    <source>
        <dbReference type="PROSITE" id="PS51755"/>
    </source>
</evidence>
<dbReference type="PANTHER" id="PTHR35807">
    <property type="entry name" value="TRANSCRIPTIONAL REGULATOR REDD-RELATED"/>
    <property type="match status" value="1"/>
</dbReference>
<keyword evidence="4 6" id="KW-0238">DNA-binding</keyword>
<dbReference type="AlphaFoldDB" id="A0A5N8VRG8"/>
<dbReference type="SMART" id="SM01043">
    <property type="entry name" value="BTAD"/>
    <property type="match status" value="1"/>
</dbReference>
<evidence type="ECO:0000256" key="5">
    <source>
        <dbReference type="ARBA" id="ARBA00023163"/>
    </source>
</evidence>
<evidence type="ECO:0000256" key="1">
    <source>
        <dbReference type="ARBA" id="ARBA00005820"/>
    </source>
</evidence>
<sequence length="407" mass="41327">MMGCALRFGLLGPPVLYDACGTRDAHDTCGAPDVRAVGSPKVRALLAALLLEAGRVVPVGSLKDTLWGGAPPASAQASLHNHVTRLRRLLDDPERLRATPPGYLLRVDEGELDVHVFERHLAVARGAHAARDWELVVRECLSALALWRGAPLSGLPSEVGGYAFVQRLREARLLLEDWRYDAELAVGGSRLGALVPELAALAAEHPLRESYHRQLMLALHRTGRRAEALAVHRDLRSRLVGELGVEPGPGVREAHVEVLRGTPGTPGTPTAPARPGVPARPAVPAAPAMPTVPAVPVGPAAPAGVATPAAPAGAAMPAVPATPVAPDAFAVPAAPAALATPAGVAASVAPAVPAASAVPAAPRVPGGSAASSAPDARGVSGAPAVRSGPGRSGPAVPGEADTPPPHT</sequence>
<keyword evidence="2" id="KW-0902">Two-component regulatory system</keyword>
<dbReference type="InterPro" id="IPR001867">
    <property type="entry name" value="OmpR/PhoB-type_DNA-bd"/>
</dbReference>
<accession>A0A5N8VRG8</accession>
<evidence type="ECO:0000313" key="9">
    <source>
        <dbReference type="EMBL" id="MPY37256.1"/>
    </source>
</evidence>
<feature type="compositionally biased region" description="Low complexity" evidence="7">
    <location>
        <begin position="358"/>
        <end position="378"/>
    </location>
</feature>
<dbReference type="GO" id="GO:0006355">
    <property type="term" value="P:regulation of DNA-templated transcription"/>
    <property type="evidence" value="ECO:0007669"/>
    <property type="project" value="InterPro"/>
</dbReference>
<dbReference type="SUPFAM" id="SSF48452">
    <property type="entry name" value="TPR-like"/>
    <property type="match status" value="1"/>
</dbReference>
<evidence type="ECO:0000256" key="7">
    <source>
        <dbReference type="SAM" id="MobiDB-lite"/>
    </source>
</evidence>
<dbReference type="SMART" id="SM00862">
    <property type="entry name" value="Trans_reg_C"/>
    <property type="match status" value="1"/>
</dbReference>
<dbReference type="PROSITE" id="PS51755">
    <property type="entry name" value="OMPR_PHOB"/>
    <property type="match status" value="1"/>
</dbReference>
<dbReference type="GO" id="GO:0000160">
    <property type="term" value="P:phosphorelay signal transduction system"/>
    <property type="evidence" value="ECO:0007669"/>
    <property type="project" value="UniProtKB-KW"/>
</dbReference>
<dbReference type="PANTHER" id="PTHR35807:SF1">
    <property type="entry name" value="TRANSCRIPTIONAL REGULATOR REDD"/>
    <property type="match status" value="1"/>
</dbReference>
<evidence type="ECO:0000256" key="3">
    <source>
        <dbReference type="ARBA" id="ARBA00023015"/>
    </source>
</evidence>
<dbReference type="InterPro" id="IPR016032">
    <property type="entry name" value="Sig_transdc_resp-reg_C-effctor"/>
</dbReference>
<protein>
    <submittedName>
        <fullName evidence="9">AfsR/SARP family transcriptional regulator</fullName>
    </submittedName>
</protein>
<evidence type="ECO:0000256" key="6">
    <source>
        <dbReference type="PROSITE-ProRule" id="PRU01091"/>
    </source>
</evidence>
<comment type="similarity">
    <text evidence="1">Belongs to the AfsR/DnrI/RedD regulatory family.</text>
</comment>